<feature type="compositionally biased region" description="Acidic residues" evidence="1">
    <location>
        <begin position="1"/>
        <end position="19"/>
    </location>
</feature>
<dbReference type="AlphaFoldDB" id="A0A5B7FTW2"/>
<organism evidence="2 3">
    <name type="scientific">Portunus trituberculatus</name>
    <name type="common">Swimming crab</name>
    <name type="synonym">Neptunus trituberculatus</name>
    <dbReference type="NCBI Taxonomy" id="210409"/>
    <lineage>
        <taxon>Eukaryota</taxon>
        <taxon>Metazoa</taxon>
        <taxon>Ecdysozoa</taxon>
        <taxon>Arthropoda</taxon>
        <taxon>Crustacea</taxon>
        <taxon>Multicrustacea</taxon>
        <taxon>Malacostraca</taxon>
        <taxon>Eumalacostraca</taxon>
        <taxon>Eucarida</taxon>
        <taxon>Decapoda</taxon>
        <taxon>Pleocyemata</taxon>
        <taxon>Brachyura</taxon>
        <taxon>Eubrachyura</taxon>
        <taxon>Portunoidea</taxon>
        <taxon>Portunidae</taxon>
        <taxon>Portuninae</taxon>
        <taxon>Portunus</taxon>
    </lineage>
</organism>
<evidence type="ECO:0000313" key="2">
    <source>
        <dbReference type="EMBL" id="MPC49982.1"/>
    </source>
</evidence>
<proteinExistence type="predicted"/>
<accession>A0A5B7FTW2</accession>
<dbReference type="Proteomes" id="UP000324222">
    <property type="component" value="Unassembled WGS sequence"/>
</dbReference>
<comment type="caution">
    <text evidence="2">The sequence shown here is derived from an EMBL/GenBank/DDBJ whole genome shotgun (WGS) entry which is preliminary data.</text>
</comment>
<dbReference type="EMBL" id="VSRR010009216">
    <property type="protein sequence ID" value="MPC49982.1"/>
    <property type="molecule type" value="Genomic_DNA"/>
</dbReference>
<feature type="region of interest" description="Disordered" evidence="1">
    <location>
        <begin position="1"/>
        <end position="25"/>
    </location>
</feature>
<gene>
    <name evidence="2" type="ORF">E2C01_043800</name>
</gene>
<evidence type="ECO:0000256" key="1">
    <source>
        <dbReference type="SAM" id="MobiDB-lite"/>
    </source>
</evidence>
<reference evidence="2 3" key="1">
    <citation type="submission" date="2019-05" db="EMBL/GenBank/DDBJ databases">
        <title>Another draft genome of Portunus trituberculatus and its Hox gene families provides insights of decapod evolution.</title>
        <authorList>
            <person name="Jeong J.-H."/>
            <person name="Song I."/>
            <person name="Kim S."/>
            <person name="Choi T."/>
            <person name="Kim D."/>
            <person name="Ryu S."/>
            <person name="Kim W."/>
        </authorList>
    </citation>
    <scope>NUCLEOTIDE SEQUENCE [LARGE SCALE GENOMIC DNA]</scope>
    <source>
        <tissue evidence="2">Muscle</tissue>
    </source>
</reference>
<protein>
    <submittedName>
        <fullName evidence="2">Uncharacterized protein</fullName>
    </submittedName>
</protein>
<name>A0A5B7FTW2_PORTR</name>
<evidence type="ECO:0000313" key="3">
    <source>
        <dbReference type="Proteomes" id="UP000324222"/>
    </source>
</evidence>
<keyword evidence="3" id="KW-1185">Reference proteome</keyword>
<sequence>MIDITGGEEGEEEEEEEEEKGEKRCATEEINAKFSVPPHLALPAGQKLLPLHSTRVFEGIALIGSHTPLAGIPSRPTPYTAPLAPPDAEIRAIGRTAPRPPLAPG</sequence>